<comment type="caution">
    <text evidence="2">The sequence shown here is derived from an EMBL/GenBank/DDBJ whole genome shotgun (WGS) entry which is preliminary data.</text>
</comment>
<dbReference type="InterPro" id="IPR011032">
    <property type="entry name" value="GroES-like_sf"/>
</dbReference>
<dbReference type="SUPFAM" id="SSF50129">
    <property type="entry name" value="GroES-like"/>
    <property type="match status" value="1"/>
</dbReference>
<dbReference type="SUPFAM" id="SSF51735">
    <property type="entry name" value="NAD(P)-binding Rossmann-fold domains"/>
    <property type="match status" value="1"/>
</dbReference>
<evidence type="ECO:0000313" key="2">
    <source>
        <dbReference type="EMBL" id="KAK7062143.1"/>
    </source>
</evidence>
<dbReference type="InterPro" id="IPR013149">
    <property type="entry name" value="ADH-like_C"/>
</dbReference>
<accession>A0AAW0EFC9</accession>
<name>A0AAW0EFC9_9AGAR</name>
<reference evidence="2 3" key="1">
    <citation type="journal article" date="2024" name="J Genomics">
        <title>Draft genome sequencing and assembly of Favolaschia claudopus CIRM-BRFM 2984 isolated from oak limbs.</title>
        <authorList>
            <person name="Navarro D."/>
            <person name="Drula E."/>
            <person name="Chaduli D."/>
            <person name="Cazenave R."/>
            <person name="Ahrendt S."/>
            <person name="Wang J."/>
            <person name="Lipzen A."/>
            <person name="Daum C."/>
            <person name="Barry K."/>
            <person name="Grigoriev I.V."/>
            <person name="Favel A."/>
            <person name="Rosso M.N."/>
            <person name="Martin F."/>
        </authorList>
    </citation>
    <scope>NUCLEOTIDE SEQUENCE [LARGE SCALE GENOMIC DNA]</scope>
    <source>
        <strain evidence="2 3">CIRM-BRFM 2984</strain>
    </source>
</reference>
<dbReference type="EMBL" id="JAWWNJ010000002">
    <property type="protein sequence ID" value="KAK7062143.1"/>
    <property type="molecule type" value="Genomic_DNA"/>
</dbReference>
<feature type="domain" description="Enoyl reductase (ER)" evidence="1">
    <location>
        <begin position="14"/>
        <end position="334"/>
    </location>
</feature>
<proteinExistence type="predicted"/>
<organism evidence="2 3">
    <name type="scientific">Favolaschia claudopus</name>
    <dbReference type="NCBI Taxonomy" id="2862362"/>
    <lineage>
        <taxon>Eukaryota</taxon>
        <taxon>Fungi</taxon>
        <taxon>Dikarya</taxon>
        <taxon>Basidiomycota</taxon>
        <taxon>Agaricomycotina</taxon>
        <taxon>Agaricomycetes</taxon>
        <taxon>Agaricomycetidae</taxon>
        <taxon>Agaricales</taxon>
        <taxon>Marasmiineae</taxon>
        <taxon>Mycenaceae</taxon>
        <taxon>Favolaschia</taxon>
    </lineage>
</organism>
<evidence type="ECO:0000313" key="3">
    <source>
        <dbReference type="Proteomes" id="UP001362999"/>
    </source>
</evidence>
<dbReference type="Proteomes" id="UP001362999">
    <property type="component" value="Unassembled WGS sequence"/>
</dbReference>
<protein>
    <submittedName>
        <fullName evidence="2">GroES-like protein</fullName>
    </submittedName>
</protein>
<dbReference type="AlphaFoldDB" id="A0AAW0EFC9"/>
<dbReference type="Pfam" id="PF08240">
    <property type="entry name" value="ADH_N"/>
    <property type="match status" value="1"/>
</dbReference>
<dbReference type="InterPro" id="IPR036291">
    <property type="entry name" value="NAD(P)-bd_dom_sf"/>
</dbReference>
<dbReference type="InterPro" id="IPR047122">
    <property type="entry name" value="Trans-enoyl_RdTase-like"/>
</dbReference>
<dbReference type="GO" id="GO:0016651">
    <property type="term" value="F:oxidoreductase activity, acting on NAD(P)H"/>
    <property type="evidence" value="ECO:0007669"/>
    <property type="project" value="InterPro"/>
</dbReference>
<dbReference type="Gene3D" id="3.40.50.720">
    <property type="entry name" value="NAD(P)-binding Rossmann-like Domain"/>
    <property type="match status" value="1"/>
</dbReference>
<dbReference type="SMART" id="SM00829">
    <property type="entry name" value="PKS_ER"/>
    <property type="match status" value="1"/>
</dbReference>
<dbReference type="Gene3D" id="3.90.180.10">
    <property type="entry name" value="Medium-chain alcohol dehydrogenases, catalytic domain"/>
    <property type="match status" value="1"/>
</dbReference>
<dbReference type="CDD" id="cd08249">
    <property type="entry name" value="enoyl_reductase_like"/>
    <property type="match status" value="1"/>
</dbReference>
<dbReference type="PANTHER" id="PTHR45348:SF2">
    <property type="entry name" value="ZINC-TYPE ALCOHOL DEHYDROGENASE-LIKE PROTEIN C2E1P3.01"/>
    <property type="match status" value="1"/>
</dbReference>
<sequence length="341" mass="36534">MPAQQQAIIVQSPKAPFVLGTCDVPSPADGEVLIKTMVVGLNPANWIQREYNILIDKYPVVLGNDVAGIVEAVGKGVEGFKKGDRVFGRAAKGGFQQYTILAAKGFIIPIPENASFEEVATIPMAFTSACIGLFAESPIGIALNPTFSLDTKHQGESALVIGGSTSVGQFVVQLLKTLGFSRIVVYSSKAHFEYLQELGATECIDRRAVPLESLPGALTAPVKVVYHTIDLLALNTAYDCVAEGGSIVTCQPTAPFDRDVQVKNVRFIRLAPDPSMMEIFLKNEANAVKCLAEMLERDIIKGNRYEVLENGVEGIIGGLGRLQKGEVSGVKLVAHPHDPVS</sequence>
<gene>
    <name evidence="2" type="ORF">R3P38DRAFT_2833663</name>
</gene>
<dbReference type="Pfam" id="PF00107">
    <property type="entry name" value="ADH_zinc_N"/>
    <property type="match status" value="1"/>
</dbReference>
<dbReference type="InterPro" id="IPR020843">
    <property type="entry name" value="ER"/>
</dbReference>
<keyword evidence="3" id="KW-1185">Reference proteome</keyword>
<dbReference type="PANTHER" id="PTHR45348">
    <property type="entry name" value="HYPOTHETICAL OXIDOREDUCTASE (EUROFUNG)"/>
    <property type="match status" value="1"/>
</dbReference>
<dbReference type="InterPro" id="IPR013154">
    <property type="entry name" value="ADH-like_N"/>
</dbReference>
<evidence type="ECO:0000259" key="1">
    <source>
        <dbReference type="SMART" id="SM00829"/>
    </source>
</evidence>